<dbReference type="GO" id="GO:0007009">
    <property type="term" value="P:plasma membrane organization"/>
    <property type="evidence" value="ECO:0007669"/>
    <property type="project" value="TreeGrafter"/>
</dbReference>
<name>A0AAD9VHA6_ACRCE</name>
<keyword evidence="3" id="KW-0677">Repeat</keyword>
<dbReference type="SUPFAM" id="SSF49562">
    <property type="entry name" value="C2 domain (Calcium/lipid-binding domain, CaLB)"/>
    <property type="match status" value="2"/>
</dbReference>
<sequence length="454" mass="51117">MSLFLLLKTCSNLRGKSDRVARVTFREFCYQRLVGVFRMVLQKLIQDGQLEVMESLIDMNNTVLKATVELELQYNPPEGNFPQWVDNIHDAPDAIPQVGYMPEARYPMMDPYAEERRGSFISAGSNFGSKAPKSQSMTSLPSSHPRQLRKESMPASIGGGGGAKFISPEGTLPFDAMLKGDAVGSRRGSQISMHSDRSMSMKCSHAHPRVRAEKKMSVREQDYQIQVRILEGRQFAGTQIDPVCTVNVGNQKKSTTIKEQTNCPFWDEFFVYDFKMPAMVLFDKIINFQVFTGRNLVSQGLLIGAFKLDVGTVYAQPDHRFCRRWAVLTDPEETLGASGAGIKGYLKVDITVLGKGDPAKRRGGCCEQRNVGVVVMSPARFWAFLVRVDANSQRAERNVNSGLMANVKKAFTGEARTTVKKNTYEPMWNEQIVFSELFPPLCRRLKIQLKDRYY</sequence>
<dbReference type="InterPro" id="IPR000008">
    <property type="entry name" value="C2_dom"/>
</dbReference>
<gene>
    <name evidence="8" type="ORF">P5673_000715</name>
</gene>
<dbReference type="InterPro" id="IPR037721">
    <property type="entry name" value="Ferlin"/>
</dbReference>
<dbReference type="SMART" id="SM01202">
    <property type="entry name" value="FerI"/>
    <property type="match status" value="1"/>
</dbReference>
<keyword evidence="5" id="KW-0472">Membrane</keyword>
<evidence type="ECO:0000256" key="2">
    <source>
        <dbReference type="ARBA" id="ARBA00022692"/>
    </source>
</evidence>
<evidence type="ECO:0000313" key="9">
    <source>
        <dbReference type="Proteomes" id="UP001249851"/>
    </source>
</evidence>
<dbReference type="Pfam" id="PF00168">
    <property type="entry name" value="C2"/>
    <property type="match status" value="2"/>
</dbReference>
<dbReference type="InterPro" id="IPR037720">
    <property type="entry name" value="C2B_Ferlin"/>
</dbReference>
<keyword evidence="4" id="KW-1133">Transmembrane helix</keyword>
<proteinExistence type="predicted"/>
<dbReference type="CDD" id="cd04011">
    <property type="entry name" value="C2B_Ferlin"/>
    <property type="match status" value="1"/>
</dbReference>
<dbReference type="PROSITE" id="PS50004">
    <property type="entry name" value="C2"/>
    <property type="match status" value="1"/>
</dbReference>
<dbReference type="InterPro" id="IPR035892">
    <property type="entry name" value="C2_domain_sf"/>
</dbReference>
<organism evidence="8 9">
    <name type="scientific">Acropora cervicornis</name>
    <name type="common">Staghorn coral</name>
    <dbReference type="NCBI Taxonomy" id="6130"/>
    <lineage>
        <taxon>Eukaryota</taxon>
        <taxon>Metazoa</taxon>
        <taxon>Cnidaria</taxon>
        <taxon>Anthozoa</taxon>
        <taxon>Hexacorallia</taxon>
        <taxon>Scleractinia</taxon>
        <taxon>Astrocoeniina</taxon>
        <taxon>Acroporidae</taxon>
        <taxon>Acropora</taxon>
    </lineage>
</organism>
<feature type="domain" description="C2" evidence="7">
    <location>
        <begin position="204"/>
        <end position="326"/>
    </location>
</feature>
<evidence type="ECO:0000256" key="4">
    <source>
        <dbReference type="ARBA" id="ARBA00022989"/>
    </source>
</evidence>
<reference evidence="8" key="2">
    <citation type="journal article" date="2023" name="Science">
        <title>Genomic signatures of disease resistance in endangered staghorn corals.</title>
        <authorList>
            <person name="Vollmer S.V."/>
            <person name="Selwyn J.D."/>
            <person name="Despard B.A."/>
            <person name="Roesel C.L."/>
        </authorList>
    </citation>
    <scope>NUCLEOTIDE SEQUENCE</scope>
    <source>
        <strain evidence="8">K2</strain>
    </source>
</reference>
<accession>A0AAD9VHA6</accession>
<dbReference type="PANTHER" id="PTHR12546">
    <property type="entry name" value="FER-1-LIKE"/>
    <property type="match status" value="1"/>
</dbReference>
<dbReference type="PANTHER" id="PTHR12546:SF60">
    <property type="entry name" value="MISFIRE, ISOFORM F"/>
    <property type="match status" value="1"/>
</dbReference>
<dbReference type="InterPro" id="IPR012968">
    <property type="entry name" value="FerIin_dom"/>
</dbReference>
<evidence type="ECO:0000256" key="5">
    <source>
        <dbReference type="ARBA" id="ARBA00023136"/>
    </source>
</evidence>
<dbReference type="Gene3D" id="2.60.40.150">
    <property type="entry name" value="C2 domain"/>
    <property type="match status" value="3"/>
</dbReference>
<dbReference type="EMBL" id="JARQWQ010000001">
    <property type="protein sequence ID" value="KAK2574533.1"/>
    <property type="molecule type" value="Genomic_DNA"/>
</dbReference>
<comment type="subcellular location">
    <subcellularLocation>
        <location evidence="1">Membrane</location>
        <topology evidence="1">Single-pass membrane protein</topology>
    </subcellularLocation>
</comment>
<protein>
    <submittedName>
        <fullName evidence="8">Otoferlin</fullName>
    </submittedName>
</protein>
<dbReference type="Proteomes" id="UP001249851">
    <property type="component" value="Unassembled WGS sequence"/>
</dbReference>
<reference evidence="8" key="1">
    <citation type="journal article" date="2023" name="G3 (Bethesda)">
        <title>Whole genome assembly and annotation of the endangered Caribbean coral Acropora cervicornis.</title>
        <authorList>
            <person name="Selwyn J.D."/>
            <person name="Vollmer S.V."/>
        </authorList>
    </citation>
    <scope>NUCLEOTIDE SEQUENCE</scope>
    <source>
        <strain evidence="8">K2</strain>
    </source>
</reference>
<dbReference type="SMART" id="SM00239">
    <property type="entry name" value="C2"/>
    <property type="match status" value="1"/>
</dbReference>
<keyword evidence="9" id="KW-1185">Reference proteome</keyword>
<evidence type="ECO:0000256" key="1">
    <source>
        <dbReference type="ARBA" id="ARBA00004167"/>
    </source>
</evidence>
<evidence type="ECO:0000259" key="7">
    <source>
        <dbReference type="PROSITE" id="PS50004"/>
    </source>
</evidence>
<comment type="caution">
    <text evidence="8">The sequence shown here is derived from an EMBL/GenBank/DDBJ whole genome shotgun (WGS) entry which is preliminary data.</text>
</comment>
<feature type="compositionally biased region" description="Polar residues" evidence="6">
    <location>
        <begin position="125"/>
        <end position="145"/>
    </location>
</feature>
<evidence type="ECO:0000313" key="8">
    <source>
        <dbReference type="EMBL" id="KAK2574533.1"/>
    </source>
</evidence>
<feature type="region of interest" description="Disordered" evidence="6">
    <location>
        <begin position="125"/>
        <end position="164"/>
    </location>
</feature>
<dbReference type="AlphaFoldDB" id="A0AAD9VHA6"/>
<dbReference type="Pfam" id="PF08151">
    <property type="entry name" value="FerI"/>
    <property type="match status" value="1"/>
</dbReference>
<evidence type="ECO:0000256" key="6">
    <source>
        <dbReference type="SAM" id="MobiDB-lite"/>
    </source>
</evidence>
<keyword evidence="2" id="KW-0812">Transmembrane</keyword>
<feature type="region of interest" description="Disordered" evidence="6">
    <location>
        <begin position="183"/>
        <end position="217"/>
    </location>
</feature>
<evidence type="ECO:0000256" key="3">
    <source>
        <dbReference type="ARBA" id="ARBA00022737"/>
    </source>
</evidence>
<dbReference type="GO" id="GO:0016020">
    <property type="term" value="C:membrane"/>
    <property type="evidence" value="ECO:0007669"/>
    <property type="project" value="UniProtKB-SubCell"/>
</dbReference>